<dbReference type="GO" id="GO:0045944">
    <property type="term" value="P:positive regulation of transcription by RNA polymerase II"/>
    <property type="evidence" value="ECO:0007669"/>
    <property type="project" value="InterPro"/>
</dbReference>
<dbReference type="InParanoid" id="A0A7N2M0X5"/>
<dbReference type="GO" id="GO:0046983">
    <property type="term" value="F:protein dimerization activity"/>
    <property type="evidence" value="ECO:0007669"/>
    <property type="project" value="InterPro"/>
</dbReference>
<reference evidence="10" key="2">
    <citation type="submission" date="2021-01" db="UniProtKB">
        <authorList>
            <consortium name="EnsemblPlants"/>
        </authorList>
    </citation>
    <scope>IDENTIFICATION</scope>
</reference>
<dbReference type="GO" id="GO:0005634">
    <property type="term" value="C:nucleus"/>
    <property type="evidence" value="ECO:0007669"/>
    <property type="project" value="UniProtKB-SubCell"/>
</dbReference>
<evidence type="ECO:0000256" key="1">
    <source>
        <dbReference type="ARBA" id="ARBA00004123"/>
    </source>
</evidence>
<dbReference type="InterPro" id="IPR002487">
    <property type="entry name" value="TF_Kbox"/>
</dbReference>
<evidence type="ECO:0000313" key="10">
    <source>
        <dbReference type="EnsemblPlants" id="QL06p050456:mrna"/>
    </source>
</evidence>
<keyword evidence="3 7" id="KW-0175">Coiled coil</keyword>
<name>A0A7N2M0X5_QUELO</name>
<feature type="coiled-coil region" evidence="7">
    <location>
        <begin position="88"/>
        <end position="149"/>
    </location>
</feature>
<dbReference type="GO" id="GO:0010152">
    <property type="term" value="P:pollen maturation"/>
    <property type="evidence" value="ECO:0007669"/>
    <property type="project" value="UniProtKB-ARBA"/>
</dbReference>
<dbReference type="GO" id="GO:0003700">
    <property type="term" value="F:DNA-binding transcription factor activity"/>
    <property type="evidence" value="ECO:0007669"/>
    <property type="project" value="InterPro"/>
</dbReference>
<feature type="compositionally biased region" description="Polar residues" evidence="8">
    <location>
        <begin position="273"/>
        <end position="294"/>
    </location>
</feature>
<dbReference type="PROSITE" id="PS50066">
    <property type="entry name" value="MADS_BOX_2"/>
    <property type="match status" value="1"/>
</dbReference>
<dbReference type="Gramene" id="QL06p050456:mrna">
    <property type="protein sequence ID" value="QL06p050456:mrna"/>
    <property type="gene ID" value="QL06p050456"/>
</dbReference>
<keyword evidence="5" id="KW-0804">Transcription</keyword>
<dbReference type="PANTHER" id="PTHR48019">
    <property type="entry name" value="SERUM RESPONSE FACTOR HOMOLOG"/>
    <property type="match status" value="1"/>
</dbReference>
<dbReference type="SMART" id="SM00432">
    <property type="entry name" value="MADS"/>
    <property type="match status" value="1"/>
</dbReference>
<dbReference type="InterPro" id="IPR002100">
    <property type="entry name" value="TF_MADSbox"/>
</dbReference>
<dbReference type="PRINTS" id="PR00404">
    <property type="entry name" value="MADSDOMAIN"/>
</dbReference>
<dbReference type="InterPro" id="IPR050142">
    <property type="entry name" value="MADS-box/MEF2_TF"/>
</dbReference>
<accession>A0A7N2M0X5</accession>
<evidence type="ECO:0000259" key="9">
    <source>
        <dbReference type="PROSITE" id="PS50066"/>
    </source>
</evidence>
<evidence type="ECO:0000256" key="5">
    <source>
        <dbReference type="ARBA" id="ARBA00023163"/>
    </source>
</evidence>
<dbReference type="InterPro" id="IPR036879">
    <property type="entry name" value="TF_MADSbox_sf"/>
</dbReference>
<dbReference type="CDD" id="cd00265">
    <property type="entry name" value="MADS_MEF2_like"/>
    <property type="match status" value="1"/>
</dbReference>
<evidence type="ECO:0000256" key="4">
    <source>
        <dbReference type="ARBA" id="ARBA00023125"/>
    </source>
</evidence>
<organism evidence="10 11">
    <name type="scientific">Quercus lobata</name>
    <name type="common">Valley oak</name>
    <dbReference type="NCBI Taxonomy" id="97700"/>
    <lineage>
        <taxon>Eukaryota</taxon>
        <taxon>Viridiplantae</taxon>
        <taxon>Streptophyta</taxon>
        <taxon>Embryophyta</taxon>
        <taxon>Tracheophyta</taxon>
        <taxon>Spermatophyta</taxon>
        <taxon>Magnoliopsida</taxon>
        <taxon>eudicotyledons</taxon>
        <taxon>Gunneridae</taxon>
        <taxon>Pentapetalae</taxon>
        <taxon>rosids</taxon>
        <taxon>fabids</taxon>
        <taxon>Fagales</taxon>
        <taxon>Fagaceae</taxon>
        <taxon>Quercus</taxon>
    </lineage>
</organism>
<evidence type="ECO:0000256" key="8">
    <source>
        <dbReference type="SAM" id="MobiDB-lite"/>
    </source>
</evidence>
<dbReference type="SUPFAM" id="SSF55455">
    <property type="entry name" value="SRF-like"/>
    <property type="match status" value="1"/>
</dbReference>
<reference evidence="10 11" key="1">
    <citation type="journal article" date="2016" name="G3 (Bethesda)">
        <title>First Draft Assembly and Annotation of the Genome of a California Endemic Oak Quercus lobata Nee (Fagaceae).</title>
        <authorList>
            <person name="Sork V.L."/>
            <person name="Fitz-Gibbon S.T."/>
            <person name="Puiu D."/>
            <person name="Crepeau M."/>
            <person name="Gugger P.F."/>
            <person name="Sherman R."/>
            <person name="Stevens K."/>
            <person name="Langley C.H."/>
            <person name="Pellegrini M."/>
            <person name="Salzberg S.L."/>
        </authorList>
    </citation>
    <scope>NUCLEOTIDE SEQUENCE [LARGE SCALE GENOMIC DNA]</scope>
    <source>
        <strain evidence="10 11">cv. SW786</strain>
    </source>
</reference>
<dbReference type="EnsemblPlants" id="QL06p050456:mrna">
    <property type="protein sequence ID" value="QL06p050456:mrna"/>
    <property type="gene ID" value="QL06p050456"/>
</dbReference>
<dbReference type="Pfam" id="PF01486">
    <property type="entry name" value="K-box"/>
    <property type="match status" value="1"/>
</dbReference>
<dbReference type="PROSITE" id="PS00350">
    <property type="entry name" value="MADS_BOX_1"/>
    <property type="match status" value="1"/>
</dbReference>
<dbReference type="FunFam" id="3.40.1810.10:FF:000014">
    <property type="entry name" value="MADS-box transcription factor 41"/>
    <property type="match status" value="1"/>
</dbReference>
<evidence type="ECO:0000256" key="2">
    <source>
        <dbReference type="ARBA" id="ARBA00023015"/>
    </source>
</evidence>
<evidence type="ECO:0000313" key="11">
    <source>
        <dbReference type="Proteomes" id="UP000594261"/>
    </source>
</evidence>
<evidence type="ECO:0000256" key="7">
    <source>
        <dbReference type="SAM" id="Coils"/>
    </source>
</evidence>
<proteinExistence type="predicted"/>
<evidence type="ECO:0000256" key="6">
    <source>
        <dbReference type="ARBA" id="ARBA00023242"/>
    </source>
</evidence>
<keyword evidence="6" id="KW-0539">Nucleus</keyword>
<sequence>MGRVKLQIKRIENNTNRQVTFSKRRNGLIKKAYELSILCDIDIALIMFSPSGRLTHFSGKRRIEDVLARYINLPDHDRGGPSAQNSNVEEAQKEISNMKHQLQMAENQLRIFEPEPILITSGEELDSCEKNLLETLRRVKQRKEELLRNHLSTYDPSSVQIYFNTQDGVPTSFENEIVTWLPENGHNPNQICGGSESPCTAMRNQSSTAMYDQLSQATNINVEPCNMGGCQMSNQRDDGLPSWHHSYTATELLSTFMPPNSFPSTKQEIAGASISSMMSQQQVETASNCPQMPSSDEDANYESKLSQFKVE</sequence>
<dbReference type="InterPro" id="IPR033896">
    <property type="entry name" value="MEF2-like_N"/>
</dbReference>
<dbReference type="GO" id="GO:0080092">
    <property type="term" value="P:regulation of pollen tube growth"/>
    <property type="evidence" value="ECO:0007669"/>
    <property type="project" value="UniProtKB-ARBA"/>
</dbReference>
<feature type="region of interest" description="Disordered" evidence="8">
    <location>
        <begin position="273"/>
        <end position="311"/>
    </location>
</feature>
<keyword evidence="4" id="KW-0238">DNA-binding</keyword>
<dbReference type="Gene3D" id="3.40.1810.10">
    <property type="entry name" value="Transcription factor, MADS-box"/>
    <property type="match status" value="1"/>
</dbReference>
<comment type="subcellular location">
    <subcellularLocation>
        <location evidence="1">Nucleus</location>
    </subcellularLocation>
</comment>
<dbReference type="GO" id="GO:0000977">
    <property type="term" value="F:RNA polymerase II transcription regulatory region sequence-specific DNA binding"/>
    <property type="evidence" value="ECO:0007669"/>
    <property type="project" value="InterPro"/>
</dbReference>
<dbReference type="EMBL" id="LRBV02000006">
    <property type="status" value="NOT_ANNOTATED_CDS"/>
    <property type="molecule type" value="Genomic_DNA"/>
</dbReference>
<keyword evidence="2" id="KW-0805">Transcription regulation</keyword>
<keyword evidence="11" id="KW-1185">Reference proteome</keyword>
<evidence type="ECO:0000256" key="3">
    <source>
        <dbReference type="ARBA" id="ARBA00023054"/>
    </source>
</evidence>
<dbReference type="Proteomes" id="UP000594261">
    <property type="component" value="Chromosome 6"/>
</dbReference>
<dbReference type="OMA" id="FMPPNSF"/>
<dbReference type="Pfam" id="PF00319">
    <property type="entry name" value="SRF-TF"/>
    <property type="match status" value="1"/>
</dbReference>
<feature type="domain" description="MADS-box" evidence="9">
    <location>
        <begin position="1"/>
        <end position="61"/>
    </location>
</feature>
<protein>
    <recommendedName>
        <fullName evidence="9">MADS-box domain-containing protein</fullName>
    </recommendedName>
</protein>
<dbReference type="AlphaFoldDB" id="A0A7N2M0X5"/>